<evidence type="ECO:0000256" key="2">
    <source>
        <dbReference type="SAM" id="MobiDB-lite"/>
    </source>
</evidence>
<dbReference type="EMBL" id="JBJQOH010000004">
    <property type="protein sequence ID" value="KAL3689506.1"/>
    <property type="molecule type" value="Genomic_DNA"/>
</dbReference>
<comment type="similarity">
    <text evidence="1">Belongs to the HEM-1/HEM-2 family.</text>
</comment>
<gene>
    <name evidence="3" type="ORF">R1sor_015815</name>
</gene>
<dbReference type="PANTHER" id="PTHR12093:SF10">
    <property type="entry name" value="MEMBRANE-ASSOCIATED PROTEIN HEM"/>
    <property type="match status" value="1"/>
</dbReference>
<sequence length="396" mass="43973">MRGITSWIWMESDQRMALVLVDLMHFREQALRVILDLSSTVVTLLVLLVHEEYQQYVLPKIAESKKLAKAGRAKGREADADYNQAKQEFRRNWLRTMMLVSSARSPINIRHLDKATLPGKESIVAEGNMAYTWSRCINAVFAASELVRVERNELLKRLIAQEQRSAGRRSHENLNPVPEVVKGAEGLAAIDTNVKAVMKTFVQCSSAIMLEALSDSNRSPLVAKLVFMDQLCELSRHLPRSTFEQHIPQSILRSIYQLYYENTTPTLVPVASSWRQVARSESPSRGSRRDVSEFGNVGDTTTAAGELARATSRGSIFSGPIKFSSQRKVLDDSPLDGGSGKKPGRFSGPLDYNGIRKVSFAENSSSSSVPGPPPAAVQPQRRYISSRSGPVSYAYD</sequence>
<feature type="region of interest" description="Disordered" evidence="2">
    <location>
        <begin position="328"/>
        <end position="396"/>
    </location>
</feature>
<dbReference type="Pfam" id="PF09735">
    <property type="entry name" value="Nckap1"/>
    <property type="match status" value="1"/>
</dbReference>
<evidence type="ECO:0000256" key="1">
    <source>
        <dbReference type="ARBA" id="ARBA00037947"/>
    </source>
</evidence>
<dbReference type="AlphaFoldDB" id="A0ABD3HF32"/>
<feature type="region of interest" description="Disordered" evidence="2">
    <location>
        <begin position="279"/>
        <end position="299"/>
    </location>
</feature>
<accession>A0ABD3HF32</accession>
<dbReference type="InterPro" id="IPR019137">
    <property type="entry name" value="Nck-associated_protein-1"/>
</dbReference>
<proteinExistence type="inferred from homology"/>
<evidence type="ECO:0000313" key="3">
    <source>
        <dbReference type="EMBL" id="KAL3689506.1"/>
    </source>
</evidence>
<comment type="caution">
    <text evidence="3">The sequence shown here is derived from an EMBL/GenBank/DDBJ whole genome shotgun (WGS) entry which is preliminary data.</text>
</comment>
<name>A0ABD3HF32_9MARC</name>
<protein>
    <submittedName>
        <fullName evidence="3">Uncharacterized protein</fullName>
    </submittedName>
</protein>
<dbReference type="PANTHER" id="PTHR12093">
    <property type="entry name" value="NCK-ASSOCIATED PROTEIN 1"/>
    <property type="match status" value="1"/>
</dbReference>
<evidence type="ECO:0000313" key="4">
    <source>
        <dbReference type="Proteomes" id="UP001633002"/>
    </source>
</evidence>
<dbReference type="Proteomes" id="UP001633002">
    <property type="component" value="Unassembled WGS sequence"/>
</dbReference>
<organism evidence="3 4">
    <name type="scientific">Riccia sorocarpa</name>
    <dbReference type="NCBI Taxonomy" id="122646"/>
    <lineage>
        <taxon>Eukaryota</taxon>
        <taxon>Viridiplantae</taxon>
        <taxon>Streptophyta</taxon>
        <taxon>Embryophyta</taxon>
        <taxon>Marchantiophyta</taxon>
        <taxon>Marchantiopsida</taxon>
        <taxon>Marchantiidae</taxon>
        <taxon>Marchantiales</taxon>
        <taxon>Ricciaceae</taxon>
        <taxon>Riccia</taxon>
    </lineage>
</organism>
<reference evidence="3 4" key="1">
    <citation type="submission" date="2024-09" db="EMBL/GenBank/DDBJ databases">
        <title>Chromosome-scale assembly of Riccia sorocarpa.</title>
        <authorList>
            <person name="Paukszto L."/>
        </authorList>
    </citation>
    <scope>NUCLEOTIDE SEQUENCE [LARGE SCALE GENOMIC DNA]</scope>
    <source>
        <strain evidence="3">LP-2024</strain>
        <tissue evidence="3">Aerial parts of the thallus</tissue>
    </source>
</reference>
<keyword evidence="4" id="KW-1185">Reference proteome</keyword>